<evidence type="ECO:0000313" key="1">
    <source>
        <dbReference type="EMBL" id="MFC7381330.1"/>
    </source>
</evidence>
<name>A0ABW2NZN3_9ACTN</name>
<comment type="caution">
    <text evidence="1">The sequence shown here is derived from an EMBL/GenBank/DDBJ whole genome shotgun (WGS) entry which is preliminary data.</text>
</comment>
<keyword evidence="2" id="KW-1185">Reference proteome</keyword>
<protein>
    <submittedName>
        <fullName evidence="1">Uncharacterized protein</fullName>
    </submittedName>
</protein>
<dbReference type="EMBL" id="JBHTCG010000002">
    <property type="protein sequence ID" value="MFC7381330.1"/>
    <property type="molecule type" value="Genomic_DNA"/>
</dbReference>
<organism evidence="1 2">
    <name type="scientific">Sphaerisporangium rhizosphaerae</name>
    <dbReference type="NCBI Taxonomy" id="2269375"/>
    <lineage>
        <taxon>Bacteria</taxon>
        <taxon>Bacillati</taxon>
        <taxon>Actinomycetota</taxon>
        <taxon>Actinomycetes</taxon>
        <taxon>Streptosporangiales</taxon>
        <taxon>Streptosporangiaceae</taxon>
        <taxon>Sphaerisporangium</taxon>
    </lineage>
</organism>
<sequence length="56" mass="5607">MEHGAFGAEAVADDAGAIVDPAAARLPALAEAVNAENGSAARAAVMTNDIRIMMNP</sequence>
<reference evidence="2" key="1">
    <citation type="journal article" date="2019" name="Int. J. Syst. Evol. Microbiol.">
        <title>The Global Catalogue of Microorganisms (GCM) 10K type strain sequencing project: providing services to taxonomists for standard genome sequencing and annotation.</title>
        <authorList>
            <consortium name="The Broad Institute Genomics Platform"/>
            <consortium name="The Broad Institute Genome Sequencing Center for Infectious Disease"/>
            <person name="Wu L."/>
            <person name="Ma J."/>
        </authorList>
    </citation>
    <scope>NUCLEOTIDE SEQUENCE [LARGE SCALE GENOMIC DNA]</scope>
    <source>
        <strain evidence="2">CECT 7649</strain>
    </source>
</reference>
<accession>A0ABW2NZN3</accession>
<gene>
    <name evidence="1" type="ORF">ACFQSB_03860</name>
</gene>
<proteinExistence type="predicted"/>
<evidence type="ECO:0000313" key="2">
    <source>
        <dbReference type="Proteomes" id="UP001596496"/>
    </source>
</evidence>
<dbReference type="Proteomes" id="UP001596496">
    <property type="component" value="Unassembled WGS sequence"/>
</dbReference>
<dbReference type="RefSeq" id="WP_380824240.1">
    <property type="nucleotide sequence ID" value="NZ_JBHTCG010000002.1"/>
</dbReference>